<reference evidence="5 6" key="1">
    <citation type="journal article" date="2018" name="Mol. Ecol.">
        <title>The obligate alkalophilic soda-lake fungus Sodiomyces alkalinus has shifted to a protein diet.</title>
        <authorList>
            <person name="Grum-Grzhimaylo A.A."/>
            <person name="Falkoski D.L."/>
            <person name="van den Heuvel J."/>
            <person name="Valero-Jimenez C.A."/>
            <person name="Min B."/>
            <person name="Choi I.G."/>
            <person name="Lipzen A."/>
            <person name="Daum C.G."/>
            <person name="Aanen D.K."/>
            <person name="Tsang A."/>
            <person name="Henrissat B."/>
            <person name="Bilanenko E.N."/>
            <person name="de Vries R.P."/>
            <person name="van Kan J.A.L."/>
            <person name="Grigoriev I.V."/>
            <person name="Debets A.J.M."/>
        </authorList>
    </citation>
    <scope>NUCLEOTIDE SEQUENCE [LARGE SCALE GENOMIC DNA]</scope>
    <source>
        <strain evidence="5 6">F11</strain>
    </source>
</reference>
<dbReference type="Proteomes" id="UP000272025">
    <property type="component" value="Unassembled WGS sequence"/>
</dbReference>
<dbReference type="PANTHER" id="PTHR10938:SF0">
    <property type="entry name" value="TRANSLATION INITIATION FACTOR IF-3, MITOCHONDRIAL"/>
    <property type="match status" value="1"/>
</dbReference>
<feature type="compositionally biased region" description="Basic and acidic residues" evidence="4">
    <location>
        <begin position="186"/>
        <end position="203"/>
    </location>
</feature>
<sequence>MKPSQCLFNSHVALYRVFVAPFQSFETTTRLGLPRRGFVLASSPSFRNHIVSPSAPWGPLSAAATVGMGTPFRPFSPSSRSIHTTVPRPAPPRGSAQPDRLPIDLEIRDRRIMLMDDRNNVTGPFATAQILRRMDHKTEMLKMITAAAKPAEKKPGSGSSNPPGNTGEEGKDNRKPAGPPIAVCKIVDRAEERRRDAQREKERKAKARQAAKSKQKEVEVGWAIAAHDLDIKLGRARGFLEKGHKVDLVVARKKGARAAERAEMEELVKNVREMVAAIPGVKERKASEGELGKTMRFYFEGQVPKE</sequence>
<dbReference type="PANTHER" id="PTHR10938">
    <property type="entry name" value="TRANSLATION INITIATION FACTOR IF-3"/>
    <property type="match status" value="1"/>
</dbReference>
<protein>
    <recommendedName>
        <fullName evidence="7">Translation initiation factor 3 N-terminal domain-containing protein</fullName>
    </recommendedName>
</protein>
<dbReference type="GO" id="GO:0043022">
    <property type="term" value="F:ribosome binding"/>
    <property type="evidence" value="ECO:0007669"/>
    <property type="project" value="TreeGrafter"/>
</dbReference>
<keyword evidence="3" id="KW-0648">Protein biosynthesis</keyword>
<dbReference type="AlphaFoldDB" id="A0A3N2PWJ0"/>
<dbReference type="SUPFAM" id="SSF55200">
    <property type="entry name" value="Translation initiation factor IF3, C-terminal domain"/>
    <property type="match status" value="1"/>
</dbReference>
<accession>A0A3N2PWJ0</accession>
<dbReference type="Gene3D" id="3.30.110.10">
    <property type="entry name" value="Translation initiation factor 3 (IF-3), C-terminal domain"/>
    <property type="match status" value="1"/>
</dbReference>
<name>A0A3N2PWJ0_SODAK</name>
<dbReference type="InterPro" id="IPR001288">
    <property type="entry name" value="Translation_initiation_fac_3"/>
</dbReference>
<organism evidence="5 6">
    <name type="scientific">Sodiomyces alkalinus (strain CBS 110278 / VKM F-3762 / F11)</name>
    <name type="common">Alkaliphilic filamentous fungus</name>
    <dbReference type="NCBI Taxonomy" id="1314773"/>
    <lineage>
        <taxon>Eukaryota</taxon>
        <taxon>Fungi</taxon>
        <taxon>Dikarya</taxon>
        <taxon>Ascomycota</taxon>
        <taxon>Pezizomycotina</taxon>
        <taxon>Sordariomycetes</taxon>
        <taxon>Hypocreomycetidae</taxon>
        <taxon>Glomerellales</taxon>
        <taxon>Plectosphaerellaceae</taxon>
        <taxon>Sodiomyces</taxon>
    </lineage>
</organism>
<dbReference type="OrthoDB" id="21573at2759"/>
<dbReference type="GO" id="GO:0070124">
    <property type="term" value="P:mitochondrial translational initiation"/>
    <property type="evidence" value="ECO:0007669"/>
    <property type="project" value="TreeGrafter"/>
</dbReference>
<dbReference type="EMBL" id="ML119054">
    <property type="protein sequence ID" value="ROT38899.1"/>
    <property type="molecule type" value="Genomic_DNA"/>
</dbReference>
<keyword evidence="6" id="KW-1185">Reference proteome</keyword>
<dbReference type="GO" id="GO:0005739">
    <property type="term" value="C:mitochondrion"/>
    <property type="evidence" value="ECO:0007669"/>
    <property type="project" value="TreeGrafter"/>
</dbReference>
<gene>
    <name evidence="5" type="ORF">SODALDRAFT_332340</name>
</gene>
<dbReference type="STRING" id="1314773.A0A3N2PWJ0"/>
<evidence type="ECO:0000256" key="2">
    <source>
        <dbReference type="ARBA" id="ARBA00022540"/>
    </source>
</evidence>
<keyword evidence="2" id="KW-0396">Initiation factor</keyword>
<dbReference type="GO" id="GO:0003743">
    <property type="term" value="F:translation initiation factor activity"/>
    <property type="evidence" value="ECO:0007669"/>
    <property type="project" value="UniProtKB-KW"/>
</dbReference>
<feature type="region of interest" description="Disordered" evidence="4">
    <location>
        <begin position="147"/>
        <end position="212"/>
    </location>
</feature>
<evidence type="ECO:0000256" key="4">
    <source>
        <dbReference type="SAM" id="MobiDB-lite"/>
    </source>
</evidence>
<evidence type="ECO:0000256" key="3">
    <source>
        <dbReference type="ARBA" id="ARBA00022917"/>
    </source>
</evidence>
<dbReference type="GO" id="GO:0032790">
    <property type="term" value="P:ribosome disassembly"/>
    <property type="evidence" value="ECO:0007669"/>
    <property type="project" value="TreeGrafter"/>
</dbReference>
<evidence type="ECO:0000313" key="5">
    <source>
        <dbReference type="EMBL" id="ROT38899.1"/>
    </source>
</evidence>
<feature type="compositionally biased region" description="Low complexity" evidence="4">
    <location>
        <begin position="156"/>
        <end position="165"/>
    </location>
</feature>
<dbReference type="InterPro" id="IPR036788">
    <property type="entry name" value="T_IF-3_C_sf"/>
</dbReference>
<evidence type="ECO:0008006" key="7">
    <source>
        <dbReference type="Google" id="ProtNLM"/>
    </source>
</evidence>
<proteinExistence type="inferred from homology"/>
<feature type="region of interest" description="Disordered" evidence="4">
    <location>
        <begin position="75"/>
        <end position="102"/>
    </location>
</feature>
<dbReference type="GeneID" id="39580161"/>
<evidence type="ECO:0000256" key="1">
    <source>
        <dbReference type="ARBA" id="ARBA00005439"/>
    </source>
</evidence>
<evidence type="ECO:0000313" key="6">
    <source>
        <dbReference type="Proteomes" id="UP000272025"/>
    </source>
</evidence>
<comment type="similarity">
    <text evidence="1">Belongs to the IF-3 family.</text>
</comment>
<dbReference type="RefSeq" id="XP_028466705.1">
    <property type="nucleotide sequence ID" value="XM_028611683.1"/>
</dbReference>